<accession>A0A813WGY1</accession>
<evidence type="ECO:0000256" key="1">
    <source>
        <dbReference type="ARBA" id="ARBA00009670"/>
    </source>
</evidence>
<proteinExistence type="inferred from homology"/>
<comment type="similarity">
    <text evidence="1">Belongs to the protein kinase superfamily. ADCK protein kinase family.</text>
</comment>
<dbReference type="Pfam" id="PF03109">
    <property type="entry name" value="ABC1"/>
    <property type="match status" value="2"/>
</dbReference>
<dbReference type="InterPro" id="IPR000719">
    <property type="entry name" value="Prot_kinase_dom"/>
</dbReference>
<dbReference type="CDD" id="cd05121">
    <property type="entry name" value="ABC1_ADCK3-like"/>
    <property type="match status" value="1"/>
</dbReference>
<evidence type="ECO:0000313" key="3">
    <source>
        <dbReference type="EMBL" id="CAF0861199.1"/>
    </source>
</evidence>
<keyword evidence="4" id="KW-1185">Reference proteome</keyword>
<dbReference type="EMBL" id="CAJNOL010000118">
    <property type="protein sequence ID" value="CAF0861199.1"/>
    <property type="molecule type" value="Genomic_DNA"/>
</dbReference>
<evidence type="ECO:0000259" key="2">
    <source>
        <dbReference type="PROSITE" id="PS50011"/>
    </source>
</evidence>
<gene>
    <name evidence="3" type="ORF">JXQ802_LOCUS7199</name>
</gene>
<reference evidence="3" key="1">
    <citation type="submission" date="2021-02" db="EMBL/GenBank/DDBJ databases">
        <authorList>
            <person name="Nowell W R."/>
        </authorList>
    </citation>
    <scope>NUCLEOTIDE SEQUENCE</scope>
</reference>
<dbReference type="Proteomes" id="UP000663870">
    <property type="component" value="Unassembled WGS sequence"/>
</dbReference>
<dbReference type="PANTHER" id="PTHR43173:SF34">
    <property type="entry name" value="ABC1 ATYPICAL KINASE-LIKE DOMAIN-CONTAINING PROTEIN"/>
    <property type="match status" value="1"/>
</dbReference>
<dbReference type="InterPro" id="IPR011009">
    <property type="entry name" value="Kinase-like_dom_sf"/>
</dbReference>
<dbReference type="GO" id="GO:0004672">
    <property type="term" value="F:protein kinase activity"/>
    <property type="evidence" value="ECO:0007669"/>
    <property type="project" value="InterPro"/>
</dbReference>
<organism evidence="3 4">
    <name type="scientific">Rotaria sordida</name>
    <dbReference type="NCBI Taxonomy" id="392033"/>
    <lineage>
        <taxon>Eukaryota</taxon>
        <taxon>Metazoa</taxon>
        <taxon>Spiralia</taxon>
        <taxon>Gnathifera</taxon>
        <taxon>Rotifera</taxon>
        <taxon>Eurotatoria</taxon>
        <taxon>Bdelloidea</taxon>
        <taxon>Philodinida</taxon>
        <taxon>Philodinidae</taxon>
        <taxon>Rotaria</taxon>
    </lineage>
</organism>
<protein>
    <recommendedName>
        <fullName evidence="2">Protein kinase domain-containing protein</fullName>
    </recommendedName>
</protein>
<sequence>MFLCRLLARPKSLNHNFYRSLSIRSIIQPRRLVKFTVGTTLLTGLGFISYTVYESGPEWEKIRRTSYFWSRMLPVYFRYRYQQMYFQLFPAKNSEEEDKVWFNLHNKYCDYVLNVILHQRGVYIKLGQIGSTRPDILPKPYLKKFSRLQDGVPAHSGEYARQMIEQAFGKPLEELFSEFNPQPVGAATIGQAHEARLKGSNKAVIVKIQYPEVKRLFGLDFSTLKKFIRLAQPEHLPLFDEFEKAFQIEFDFRREAKALDIIGHNIMPRFPHIVIPRPIPGMSTEFVLVMEKLDGTKLVDALKIEQAKMAAEQGKTLEEFEQEMMTKYLSGELYREAKKKYTPSAFIVNTYASIIRTIDHIKNVFIFIYNHSIVPILKRYPIDYIEQHVFINPHEIIDLLNEVHAHEILIDGIFNGDPHPGNIFLLTNGKIGLIDFGQVQELSLPRRLKLAKLIILLTEGTKEEIVQHYISMGARTRHMNPYVIEKLARLGFDRDDPEICEGKNAQLFFESLGKLDEIMEFPDGYLMAARVGLLLRGLGTWLQLPHSTAQKWAPIAKKLLDTYKNIDEQLLNDTVPIDNPQ</sequence>
<dbReference type="SUPFAM" id="SSF56112">
    <property type="entry name" value="Protein kinase-like (PK-like)"/>
    <property type="match status" value="1"/>
</dbReference>
<dbReference type="PANTHER" id="PTHR43173">
    <property type="entry name" value="ABC1 FAMILY PROTEIN"/>
    <property type="match status" value="1"/>
</dbReference>
<feature type="domain" description="Protein kinase" evidence="2">
    <location>
        <begin position="178"/>
        <end position="581"/>
    </location>
</feature>
<dbReference type="GO" id="GO:0005524">
    <property type="term" value="F:ATP binding"/>
    <property type="evidence" value="ECO:0007669"/>
    <property type="project" value="InterPro"/>
</dbReference>
<evidence type="ECO:0000313" key="4">
    <source>
        <dbReference type="Proteomes" id="UP000663870"/>
    </source>
</evidence>
<dbReference type="InterPro" id="IPR051130">
    <property type="entry name" value="Mito_struct-func_regulator"/>
</dbReference>
<dbReference type="InterPro" id="IPR004147">
    <property type="entry name" value="ABC1_dom"/>
</dbReference>
<name>A0A813WGY1_9BILA</name>
<comment type="caution">
    <text evidence="3">The sequence shown here is derived from an EMBL/GenBank/DDBJ whole genome shotgun (WGS) entry which is preliminary data.</text>
</comment>
<dbReference type="AlphaFoldDB" id="A0A813WGY1"/>
<dbReference type="PROSITE" id="PS50011">
    <property type="entry name" value="PROTEIN_KINASE_DOM"/>
    <property type="match status" value="1"/>
</dbReference>